<feature type="region of interest" description="Disordered" evidence="1">
    <location>
        <begin position="461"/>
        <end position="489"/>
    </location>
</feature>
<dbReference type="AlphaFoldDB" id="A0A8J2Q5H8"/>
<protein>
    <recommendedName>
        <fullName evidence="4">A-kinase anchor protein 2 C-terminal domain-containing protein</fullName>
    </recommendedName>
</protein>
<feature type="region of interest" description="Disordered" evidence="1">
    <location>
        <begin position="520"/>
        <end position="539"/>
    </location>
</feature>
<sequence>MPGEIDEESILENKPAIKNYWESKMRENSVSQFARSNFGVPSTTIIDKINDEIREDYLRNLELMNDEGLPRSSASDTSDEPIEFDSFDMASSNGSSPFGQPNHASSPLMMSESPTLIDSGHQSQESHAGLESEMEPENTSLQIEPVAHVETDGRNSFYTTGSPIYKGFRNNAGNANFNTQVPISQPTKQGQVSKVPSVGGLNYRSNVEAKPAGGRGKIENHVTHYIAFNKNFARTVKPHDELTLERGKSPPKTTATESILEEKFASLSSKPTLSEVVPRSTKSDVSYILATSRLKKEIEDNLKREKELKDQGRVKTLSVDTVSPTKSVIVAEMQFQESSKESKVKSPIVTIPEESTVMVKEEVKKPNPIAQQSIIPKKETLQPTPTKGNMPKESFQEVNPPQQSIQQIIPNFKIGKNFNSLERYIMYSSLTKLNFKSMPGTPTGNEGLSPKVTSASFDFEPNETVDSSKFNKKPLSKFPEEEPVLDDEEPVEKVRKNYIPTEKRIQNELLEMVEREEELKKSRQQWKSTPNLSNFTEEEEDVKVAVPREAAVRVNNEKRRRSALISKWEDMISKNSQ</sequence>
<comment type="caution">
    <text evidence="2">The sequence shown here is derived from an EMBL/GenBank/DDBJ whole genome shotgun (WGS) entry which is preliminary data.</text>
</comment>
<evidence type="ECO:0000256" key="1">
    <source>
        <dbReference type="SAM" id="MobiDB-lite"/>
    </source>
</evidence>
<dbReference type="Proteomes" id="UP000708208">
    <property type="component" value="Unassembled WGS sequence"/>
</dbReference>
<reference evidence="2" key="1">
    <citation type="submission" date="2021-06" db="EMBL/GenBank/DDBJ databases">
        <authorList>
            <person name="Hodson N. C."/>
            <person name="Mongue J. A."/>
            <person name="Jaron S. K."/>
        </authorList>
    </citation>
    <scope>NUCLEOTIDE SEQUENCE</scope>
</reference>
<name>A0A8J2Q5H8_9HEXA</name>
<dbReference type="EMBL" id="CAJVCH010570320">
    <property type="protein sequence ID" value="CAG7834661.1"/>
    <property type="molecule type" value="Genomic_DNA"/>
</dbReference>
<keyword evidence="3" id="KW-1185">Reference proteome</keyword>
<feature type="compositionally biased region" description="Polar residues" evidence="1">
    <location>
        <begin position="112"/>
        <end position="126"/>
    </location>
</feature>
<proteinExistence type="predicted"/>
<evidence type="ECO:0008006" key="4">
    <source>
        <dbReference type="Google" id="ProtNLM"/>
    </source>
</evidence>
<organism evidence="2 3">
    <name type="scientific">Allacma fusca</name>
    <dbReference type="NCBI Taxonomy" id="39272"/>
    <lineage>
        <taxon>Eukaryota</taxon>
        <taxon>Metazoa</taxon>
        <taxon>Ecdysozoa</taxon>
        <taxon>Arthropoda</taxon>
        <taxon>Hexapoda</taxon>
        <taxon>Collembola</taxon>
        <taxon>Symphypleona</taxon>
        <taxon>Sminthuridae</taxon>
        <taxon>Allacma</taxon>
    </lineage>
</organism>
<feature type="region of interest" description="Disordered" evidence="1">
    <location>
        <begin position="67"/>
        <end position="135"/>
    </location>
</feature>
<feature type="compositionally biased region" description="Acidic residues" evidence="1">
    <location>
        <begin position="77"/>
        <end position="86"/>
    </location>
</feature>
<feature type="compositionally biased region" description="Polar residues" evidence="1">
    <location>
        <begin position="89"/>
        <end position="105"/>
    </location>
</feature>
<accession>A0A8J2Q5H8</accession>
<evidence type="ECO:0000313" key="3">
    <source>
        <dbReference type="Proteomes" id="UP000708208"/>
    </source>
</evidence>
<feature type="compositionally biased region" description="Polar residues" evidence="1">
    <location>
        <begin position="525"/>
        <end position="535"/>
    </location>
</feature>
<evidence type="ECO:0000313" key="2">
    <source>
        <dbReference type="EMBL" id="CAG7834661.1"/>
    </source>
</evidence>
<gene>
    <name evidence="2" type="ORF">AFUS01_LOCUS44140</name>
</gene>